<dbReference type="InterPro" id="IPR006652">
    <property type="entry name" value="Kelch_1"/>
</dbReference>
<sequence length="360" mass="39354">MILKNFFVHTRSVRFIKIGLVLSIILPLVSCSGDDDDDLVGNWVKLSDFNGVPRTSATGVAVGTLGYMGTGLDSNDDRLTDFWTYDADRDQWSQIADFPGAARTNAVSFAADDKLYVGTGFDGTVKVRLKDFYEYDPSSNAWTQIADLQSDNVNSPDVVGREGAVAFTLNDVGYVGCGTDGDGNILKDFYAYDPSTQAWAEKTAIGGSKRTDAVAFVISDEAYVATGINNGTYVSDFWKYNATDDSWTKLRSITDATDDDFDDDYDDIVRNNGVAFTSGGKGYVATGGKNSSGAVVWEYNPSTDLWVEKTGFEGSSRYNAVAFTINDMGYVTTGQNSSYYFDDIWRFDPNAEQDDDDNGN</sequence>
<comment type="caution">
    <text evidence="1">The sequence shown here is derived from an EMBL/GenBank/DDBJ whole genome shotgun (WGS) entry which is preliminary data.</text>
</comment>
<accession>A0A419W3T1</accession>
<name>A0A419W3T1_9BACT</name>
<dbReference type="EMBL" id="RAPN01000001">
    <property type="protein sequence ID" value="RKD90094.1"/>
    <property type="molecule type" value="Genomic_DNA"/>
</dbReference>
<organism evidence="1 2">
    <name type="scientific">Mangrovibacterium diazotrophicum</name>
    <dbReference type="NCBI Taxonomy" id="1261403"/>
    <lineage>
        <taxon>Bacteria</taxon>
        <taxon>Pseudomonadati</taxon>
        <taxon>Bacteroidota</taxon>
        <taxon>Bacteroidia</taxon>
        <taxon>Marinilabiliales</taxon>
        <taxon>Prolixibacteraceae</taxon>
        <taxon>Mangrovibacterium</taxon>
    </lineage>
</organism>
<protein>
    <submittedName>
        <fullName evidence="1">Galactose oxidase-like protein</fullName>
    </submittedName>
</protein>
<keyword evidence="2" id="KW-1185">Reference proteome</keyword>
<dbReference type="PANTHER" id="PTHR45632">
    <property type="entry name" value="LD33804P"/>
    <property type="match status" value="1"/>
</dbReference>
<gene>
    <name evidence="1" type="ORF">BC643_0430</name>
</gene>
<evidence type="ECO:0000313" key="1">
    <source>
        <dbReference type="EMBL" id="RKD90094.1"/>
    </source>
</evidence>
<dbReference type="InterPro" id="IPR015915">
    <property type="entry name" value="Kelch-typ_b-propeller"/>
</dbReference>
<dbReference type="Pfam" id="PF01344">
    <property type="entry name" value="Kelch_1"/>
    <property type="match status" value="1"/>
</dbReference>
<dbReference type="Proteomes" id="UP000283387">
    <property type="component" value="Unassembled WGS sequence"/>
</dbReference>
<proteinExistence type="predicted"/>
<dbReference type="SUPFAM" id="SSF117281">
    <property type="entry name" value="Kelch motif"/>
    <property type="match status" value="1"/>
</dbReference>
<dbReference type="SUPFAM" id="SSF50965">
    <property type="entry name" value="Galactose oxidase, central domain"/>
    <property type="match status" value="1"/>
</dbReference>
<dbReference type="Gene3D" id="2.120.10.80">
    <property type="entry name" value="Kelch-type beta propeller"/>
    <property type="match status" value="2"/>
</dbReference>
<dbReference type="AlphaFoldDB" id="A0A419W3T1"/>
<dbReference type="OrthoDB" id="103335at2"/>
<evidence type="ECO:0000313" key="2">
    <source>
        <dbReference type="Proteomes" id="UP000283387"/>
    </source>
</evidence>
<dbReference type="InterPro" id="IPR011043">
    <property type="entry name" value="Gal_Oxase/kelch_b-propeller"/>
</dbReference>
<reference evidence="1 2" key="1">
    <citation type="submission" date="2018-09" db="EMBL/GenBank/DDBJ databases">
        <title>Genomic Encyclopedia of Archaeal and Bacterial Type Strains, Phase II (KMG-II): from individual species to whole genera.</title>
        <authorList>
            <person name="Goeker M."/>
        </authorList>
    </citation>
    <scope>NUCLEOTIDE SEQUENCE [LARGE SCALE GENOMIC DNA]</scope>
    <source>
        <strain evidence="1 2">DSM 27148</strain>
    </source>
</reference>
<dbReference type="PANTHER" id="PTHR45632:SF24">
    <property type="entry name" value="GALACTOSE OXIDASE"/>
    <property type="match status" value="1"/>
</dbReference>